<protein>
    <submittedName>
        <fullName evidence="1">Uncharacterized protein</fullName>
    </submittedName>
</protein>
<gene>
    <name evidence="1" type="ORF">GM921_08220</name>
</gene>
<keyword evidence="2" id="KW-1185">Reference proteome</keyword>
<organism evidence="1 2">
    <name type="scientific">Pedobacter planticolens</name>
    <dbReference type="NCBI Taxonomy" id="2679964"/>
    <lineage>
        <taxon>Bacteria</taxon>
        <taxon>Pseudomonadati</taxon>
        <taxon>Bacteroidota</taxon>
        <taxon>Sphingobacteriia</taxon>
        <taxon>Sphingobacteriales</taxon>
        <taxon>Sphingobacteriaceae</taxon>
        <taxon>Pedobacter</taxon>
    </lineage>
</organism>
<proteinExistence type="predicted"/>
<dbReference type="Proteomes" id="UP000601055">
    <property type="component" value="Unassembled WGS sequence"/>
</dbReference>
<dbReference type="PROSITE" id="PS51257">
    <property type="entry name" value="PROKAR_LIPOPROTEIN"/>
    <property type="match status" value="1"/>
</dbReference>
<sequence>MKIKGVILFIALFGILLGCISEQKTEVEQITYQSKIFTEKSLIDYVNKNPELNSEDSVKYAEALDKFQREIKGLSNNIDFLVDFPLQATNIRDTVMGTQNFKIATFETYTDALRDKNSLLNRMELRINGIFQFDYEAKGLVLGGKYYLKALIYKQGKRKDVNYYKKSDGSIYVLGVYPMQIKKLKPVLSNNKIAVLN</sequence>
<reference evidence="1" key="1">
    <citation type="submission" date="2019-11" db="EMBL/GenBank/DDBJ databases">
        <title>Description of Pedobacter sp. LMG 31464T.</title>
        <authorList>
            <person name="Carlier A."/>
            <person name="Qi S."/>
            <person name="Vandamme P."/>
        </authorList>
    </citation>
    <scope>NUCLEOTIDE SEQUENCE</scope>
    <source>
        <strain evidence="1">LMG 31464</strain>
    </source>
</reference>
<evidence type="ECO:0000313" key="2">
    <source>
        <dbReference type="Proteomes" id="UP000601055"/>
    </source>
</evidence>
<evidence type="ECO:0000313" key="1">
    <source>
        <dbReference type="EMBL" id="MBB2145464.1"/>
    </source>
</evidence>
<accession>A0A923E0S4</accession>
<name>A0A923E0S4_9SPHI</name>
<dbReference type="AlphaFoldDB" id="A0A923E0S4"/>
<dbReference type="EMBL" id="WNXD01000001">
    <property type="protein sequence ID" value="MBB2145464.1"/>
    <property type="molecule type" value="Genomic_DNA"/>
</dbReference>
<dbReference type="RefSeq" id="WP_182922113.1">
    <property type="nucleotide sequence ID" value="NZ_WNXD01000001.1"/>
</dbReference>
<comment type="caution">
    <text evidence="1">The sequence shown here is derived from an EMBL/GenBank/DDBJ whole genome shotgun (WGS) entry which is preliminary data.</text>
</comment>